<keyword evidence="2" id="KW-1185">Reference proteome</keyword>
<feature type="non-terminal residue" evidence="1">
    <location>
        <position position="38"/>
    </location>
</feature>
<accession>A0A0V0YRZ4</accession>
<gene>
    <name evidence="1" type="ORF">T03_13548</name>
</gene>
<dbReference type="EMBL" id="JYDI01006816">
    <property type="protein sequence ID" value="KRY03124.1"/>
    <property type="molecule type" value="Genomic_DNA"/>
</dbReference>
<proteinExistence type="predicted"/>
<name>A0A0V0YRZ4_TRIBR</name>
<protein>
    <submittedName>
        <fullName evidence="1">Uncharacterized protein</fullName>
    </submittedName>
</protein>
<dbReference type="AlphaFoldDB" id="A0A0V0YRZ4"/>
<dbReference type="Proteomes" id="UP000054653">
    <property type="component" value="Unassembled WGS sequence"/>
</dbReference>
<evidence type="ECO:0000313" key="1">
    <source>
        <dbReference type="EMBL" id="KRY03124.1"/>
    </source>
</evidence>
<comment type="caution">
    <text evidence="1">The sequence shown here is derived from an EMBL/GenBank/DDBJ whole genome shotgun (WGS) entry which is preliminary data.</text>
</comment>
<organism evidence="1 2">
    <name type="scientific">Trichinella britovi</name>
    <name type="common">Parasitic roundworm</name>
    <dbReference type="NCBI Taxonomy" id="45882"/>
    <lineage>
        <taxon>Eukaryota</taxon>
        <taxon>Metazoa</taxon>
        <taxon>Ecdysozoa</taxon>
        <taxon>Nematoda</taxon>
        <taxon>Enoplea</taxon>
        <taxon>Dorylaimia</taxon>
        <taxon>Trichinellida</taxon>
        <taxon>Trichinellidae</taxon>
        <taxon>Trichinella</taxon>
    </lineage>
</organism>
<reference evidence="1 2" key="1">
    <citation type="submission" date="2015-01" db="EMBL/GenBank/DDBJ databases">
        <title>Evolution of Trichinella species and genotypes.</title>
        <authorList>
            <person name="Korhonen P.K."/>
            <person name="Edoardo P."/>
            <person name="Giuseppe L.R."/>
            <person name="Gasser R.B."/>
        </authorList>
    </citation>
    <scope>NUCLEOTIDE SEQUENCE [LARGE SCALE GENOMIC DNA]</scope>
    <source>
        <strain evidence="1">ISS120</strain>
    </source>
</reference>
<evidence type="ECO:0000313" key="2">
    <source>
        <dbReference type="Proteomes" id="UP000054653"/>
    </source>
</evidence>
<sequence length="38" mass="4743">MRRLRALRRQLKRGAEKDQEYSVTTLTVDRQKKWMEHQ</sequence>